<evidence type="ECO:0000256" key="1">
    <source>
        <dbReference type="ARBA" id="ARBA00022468"/>
    </source>
</evidence>
<dbReference type="InterPro" id="IPR024584">
    <property type="entry name" value="Tuberin_N"/>
</dbReference>
<reference evidence="3 4" key="1">
    <citation type="submission" date="2015-02" db="EMBL/GenBank/DDBJ databases">
        <authorList>
            <person name="Chooi Y.-H."/>
        </authorList>
    </citation>
    <scope>NUCLEOTIDE SEQUENCE [LARGE SCALE GENOMIC DNA]</scope>
    <source>
        <strain evidence="3">E3</strain>
    </source>
</reference>
<accession>A0A0G4IR01</accession>
<evidence type="ECO:0000313" key="3">
    <source>
        <dbReference type="EMBL" id="CEO97665.1"/>
    </source>
</evidence>
<dbReference type="Gene3D" id="3.40.50.11210">
    <property type="entry name" value="Rap/Ran-GAP"/>
    <property type="match status" value="1"/>
</dbReference>
<sequence length="1170" mass="128900">MAIGGDDAPAAILARVLAGDLAPTDTHPAIMRALQSDQVDLVTRQRALVAATHDCRRLIDSPAATASLIARIIAVAPDLSDPDAILRCLINLVTGYGMTEADIEPVVDAVASCLPGTAYGHIALRFIDVCVKADMITQGAVERVVVALCQAAAMSDSHEPWRIFRAILSGRHCARCGAILMRQLSQAAVTPAVRRGAIFFVGMAVWGSQRIDPDRLALPFLDVLDALLIVLTDRSVRADIAIIGEISASTRRLIRKFGTEITAVEWDAIIDILSIVAEHVDASVAVETAVRESLTAMRTCNVQSDSYFAMLERMHRLLDRDNLEILLHAIMAQIYPSNPVWFERLAQLMRLFFVDRSRPEALRLSAFSFAVQLFHRYQTLLADDILRGALLPYLSEPFTSDDSYDVQIVVIKSIGQIASSGYCGSVKDLVDVLGCAANIECIAAEVPRILEAIFRAKLQDPHFEDCLYTFSALLDLVNHCLPDVRQRVCEAIGKISCDSHGRVSMADSAHSRYLFISREIDDASASMVLHIERAWTALVNVLDAEADAQVFFAALDNFNIVSLVDVDRLVSLLSDCLRAESLTVRFGTGVCPGRFVNVGLRLLVQLLAFIDRLSPVCLRAVITCLTVLLQNRYHLEDIAYSESVETCFHGLTICAMSCPALLVPHLSKVVAVLSSATSLSEAAVWATLECLYVFATFLDIIDSEALAVVAENTARVLSALIQILETVNARPAITHLAQRCTSLWFIKLDRHGRGVNYRALGTVLSNLAQRSSNACCLQDFMHRYSSTNDAPEFHMLTLPDRLEEITHRTLAQKIWAGDNAIVSVEILTSSTARVTVRRPASVNSTWIVHFSQGGSSFVPSSSVVDILQSSTNPWRSGQFCNEHLGSYEHSHHSGPSDRRHDAICPGTVLSCLPEFVIDQAGLLVHGQVVGDNLLTCLSVDETLEGSLSMLDQMPCQDTMKFGVIYVGYDQTNEVEILGNTSGSPLYERFLRSLGRFIPLRGSSCYSGGLDRTSDDDGCVALIWNDCLTRICFHVATLMPNYPEQFPHGENKKRHIGNDYVNIVYSDNCDAVYEINTIPSQLNFVNIVVRPVGNLFFRIDLIMKNDVLKSGFTRYCRFAPFATLAATVRHLALHAQITCCNLQAKRSGSDCVSNWQSRLQQIQRIKERHTI</sequence>
<gene>
    <name evidence="3" type="ORF">PBRA_001010</name>
</gene>
<proteinExistence type="predicted"/>
<dbReference type="Proteomes" id="UP000039324">
    <property type="component" value="Unassembled WGS sequence"/>
</dbReference>
<dbReference type="Pfam" id="PF02145">
    <property type="entry name" value="Rap_GAP"/>
    <property type="match status" value="1"/>
</dbReference>
<dbReference type="InterPro" id="IPR027107">
    <property type="entry name" value="Tuberin/Ral-act_asu"/>
</dbReference>
<dbReference type="EMBL" id="CDSF01000079">
    <property type="protein sequence ID" value="CEO97665.1"/>
    <property type="molecule type" value="Genomic_DNA"/>
</dbReference>
<dbReference type="PANTHER" id="PTHR10063">
    <property type="entry name" value="TUBERIN"/>
    <property type="match status" value="1"/>
</dbReference>
<dbReference type="SUPFAM" id="SSF48371">
    <property type="entry name" value="ARM repeat"/>
    <property type="match status" value="1"/>
</dbReference>
<evidence type="ECO:0000313" key="4">
    <source>
        <dbReference type="Proteomes" id="UP000039324"/>
    </source>
</evidence>
<keyword evidence="4" id="KW-1185">Reference proteome</keyword>
<dbReference type="PROSITE" id="PS50085">
    <property type="entry name" value="RAPGAP"/>
    <property type="match status" value="1"/>
</dbReference>
<name>A0A0G4IR01_PLABS</name>
<evidence type="ECO:0000259" key="2">
    <source>
        <dbReference type="PROSITE" id="PS50085"/>
    </source>
</evidence>
<feature type="domain" description="Rap-GAP" evidence="2">
    <location>
        <begin position="947"/>
        <end position="1170"/>
    </location>
</feature>
<dbReference type="STRING" id="37360.A0A0G4IR01"/>
<dbReference type="GO" id="GO:0051056">
    <property type="term" value="P:regulation of small GTPase mediated signal transduction"/>
    <property type="evidence" value="ECO:0007669"/>
    <property type="project" value="InterPro"/>
</dbReference>
<dbReference type="GO" id="GO:0005634">
    <property type="term" value="C:nucleus"/>
    <property type="evidence" value="ECO:0007669"/>
    <property type="project" value="InterPro"/>
</dbReference>
<keyword evidence="1" id="KW-0343">GTPase activation</keyword>
<dbReference type="SUPFAM" id="SSF111347">
    <property type="entry name" value="Rap/Ran-GAP"/>
    <property type="match status" value="1"/>
</dbReference>
<dbReference type="AlphaFoldDB" id="A0A0G4IR01"/>
<organism evidence="3 4">
    <name type="scientific">Plasmodiophora brassicae</name>
    <name type="common">Clubroot disease agent</name>
    <dbReference type="NCBI Taxonomy" id="37360"/>
    <lineage>
        <taxon>Eukaryota</taxon>
        <taxon>Sar</taxon>
        <taxon>Rhizaria</taxon>
        <taxon>Endomyxa</taxon>
        <taxon>Phytomyxea</taxon>
        <taxon>Plasmodiophorida</taxon>
        <taxon>Plasmodiophoridae</taxon>
        <taxon>Plasmodiophora</taxon>
    </lineage>
</organism>
<dbReference type="GO" id="GO:0005737">
    <property type="term" value="C:cytoplasm"/>
    <property type="evidence" value="ECO:0007669"/>
    <property type="project" value="TreeGrafter"/>
</dbReference>
<dbReference type="OMA" id="GYCATHR"/>
<dbReference type="Pfam" id="PF11864">
    <property type="entry name" value="DUF3384"/>
    <property type="match status" value="1"/>
</dbReference>
<dbReference type="InterPro" id="IPR035974">
    <property type="entry name" value="Rap/Ran-GAP_sf"/>
</dbReference>
<dbReference type="OrthoDB" id="19311at2759"/>
<protein>
    <recommendedName>
        <fullName evidence="2">Rap-GAP domain-containing protein</fullName>
    </recommendedName>
</protein>
<dbReference type="InterPro" id="IPR016024">
    <property type="entry name" value="ARM-type_fold"/>
</dbReference>
<dbReference type="GO" id="GO:0005096">
    <property type="term" value="F:GTPase activator activity"/>
    <property type="evidence" value="ECO:0007669"/>
    <property type="project" value="UniProtKB-KW"/>
</dbReference>
<dbReference type="PANTHER" id="PTHR10063:SF0">
    <property type="entry name" value="TUBERIN"/>
    <property type="match status" value="1"/>
</dbReference>
<dbReference type="InterPro" id="IPR000331">
    <property type="entry name" value="Rap/Ran_GAP_dom"/>
</dbReference>
<dbReference type="FunFam" id="3.40.50.11210:FF:000001">
    <property type="entry name" value="Ral GTPase-activating protein subunit alpha-1 isoform 1"/>
    <property type="match status" value="1"/>
</dbReference>